<keyword evidence="1" id="KW-0472">Membrane</keyword>
<feature type="transmembrane region" description="Helical" evidence="1">
    <location>
        <begin position="39"/>
        <end position="63"/>
    </location>
</feature>
<organism evidence="2 3">
    <name type="scientific">Sphenostylis stenocarpa</name>
    <dbReference type="NCBI Taxonomy" id="92480"/>
    <lineage>
        <taxon>Eukaryota</taxon>
        <taxon>Viridiplantae</taxon>
        <taxon>Streptophyta</taxon>
        <taxon>Embryophyta</taxon>
        <taxon>Tracheophyta</taxon>
        <taxon>Spermatophyta</taxon>
        <taxon>Magnoliopsida</taxon>
        <taxon>eudicotyledons</taxon>
        <taxon>Gunneridae</taxon>
        <taxon>Pentapetalae</taxon>
        <taxon>rosids</taxon>
        <taxon>fabids</taxon>
        <taxon>Fabales</taxon>
        <taxon>Fabaceae</taxon>
        <taxon>Papilionoideae</taxon>
        <taxon>50 kb inversion clade</taxon>
        <taxon>NPAAA clade</taxon>
        <taxon>indigoferoid/millettioid clade</taxon>
        <taxon>Phaseoleae</taxon>
        <taxon>Sphenostylis</taxon>
    </lineage>
</organism>
<evidence type="ECO:0000256" key="1">
    <source>
        <dbReference type="SAM" id="Phobius"/>
    </source>
</evidence>
<gene>
    <name evidence="2" type="ORF">AYBTSS11_LOCUS25851</name>
</gene>
<evidence type="ECO:0000313" key="2">
    <source>
        <dbReference type="EMBL" id="CAJ1973785.1"/>
    </source>
</evidence>
<proteinExistence type="predicted"/>
<reference evidence="2" key="1">
    <citation type="submission" date="2023-10" db="EMBL/GenBank/DDBJ databases">
        <authorList>
            <person name="Domelevo Entfellner J.-B."/>
        </authorList>
    </citation>
    <scope>NUCLEOTIDE SEQUENCE</scope>
</reference>
<keyword evidence="1" id="KW-1133">Transmembrane helix</keyword>
<accession>A0AA86T4C3</accession>
<name>A0AA86T4C3_9FABA</name>
<protein>
    <submittedName>
        <fullName evidence="2">Uncharacterized protein</fullName>
    </submittedName>
</protein>
<dbReference type="Proteomes" id="UP001189624">
    <property type="component" value="Chromosome 9"/>
</dbReference>
<evidence type="ECO:0000313" key="3">
    <source>
        <dbReference type="Proteomes" id="UP001189624"/>
    </source>
</evidence>
<dbReference type="AlphaFoldDB" id="A0AA86T4C3"/>
<keyword evidence="3" id="KW-1185">Reference proteome</keyword>
<sequence>MEEVLTRNVLVEPKMMLQCPTGVAMAFTSEDCVKFPSNITIILGYLSVVCLVVSTVVGYLSVLPLQRKGCSTRSSVSTH</sequence>
<dbReference type="EMBL" id="OY731406">
    <property type="protein sequence ID" value="CAJ1973785.1"/>
    <property type="molecule type" value="Genomic_DNA"/>
</dbReference>
<dbReference type="Gramene" id="rna-AYBTSS11_LOCUS25851">
    <property type="protein sequence ID" value="CAJ1973785.1"/>
    <property type="gene ID" value="gene-AYBTSS11_LOCUS25851"/>
</dbReference>
<keyword evidence="1" id="KW-0812">Transmembrane</keyword>